<dbReference type="EMBL" id="CM023478">
    <property type="protein sequence ID" value="KAH7933430.1"/>
    <property type="molecule type" value="Genomic_DNA"/>
</dbReference>
<gene>
    <name evidence="1" type="ORF">HPB49_012526</name>
</gene>
<organism evidence="1 2">
    <name type="scientific">Dermacentor silvarum</name>
    <name type="common">Tick</name>
    <dbReference type="NCBI Taxonomy" id="543639"/>
    <lineage>
        <taxon>Eukaryota</taxon>
        <taxon>Metazoa</taxon>
        <taxon>Ecdysozoa</taxon>
        <taxon>Arthropoda</taxon>
        <taxon>Chelicerata</taxon>
        <taxon>Arachnida</taxon>
        <taxon>Acari</taxon>
        <taxon>Parasitiformes</taxon>
        <taxon>Ixodida</taxon>
        <taxon>Ixodoidea</taxon>
        <taxon>Ixodidae</taxon>
        <taxon>Rhipicephalinae</taxon>
        <taxon>Dermacentor</taxon>
    </lineage>
</organism>
<accession>A0ACB8C3P6</accession>
<proteinExistence type="predicted"/>
<comment type="caution">
    <text evidence="1">The sequence shown here is derived from an EMBL/GenBank/DDBJ whole genome shotgun (WGS) entry which is preliminary data.</text>
</comment>
<evidence type="ECO:0000313" key="1">
    <source>
        <dbReference type="EMBL" id="KAH7933430.1"/>
    </source>
</evidence>
<evidence type="ECO:0000313" key="2">
    <source>
        <dbReference type="Proteomes" id="UP000821865"/>
    </source>
</evidence>
<name>A0ACB8C3P6_DERSI</name>
<sequence>MSGVRLARLPRNSRQGHRRMVWAAAWLYTDQVNVKANLFTCGFDRNTLGWNVGVPSKEECKACVLKANCETTALNLSKALQIAFNLLARFLNGDHSERANASCQSRIRELRIRSAICDIMDECNEEEKLHLGLGRLRGVG</sequence>
<dbReference type="Proteomes" id="UP000821865">
    <property type="component" value="Chromosome 9"/>
</dbReference>
<keyword evidence="2" id="KW-1185">Reference proteome</keyword>
<reference evidence="1" key="1">
    <citation type="submission" date="2020-05" db="EMBL/GenBank/DDBJ databases">
        <title>Large-scale comparative analyses of tick genomes elucidate their genetic diversity and vector capacities.</title>
        <authorList>
            <person name="Jia N."/>
            <person name="Wang J."/>
            <person name="Shi W."/>
            <person name="Du L."/>
            <person name="Sun Y."/>
            <person name="Zhan W."/>
            <person name="Jiang J."/>
            <person name="Wang Q."/>
            <person name="Zhang B."/>
            <person name="Ji P."/>
            <person name="Sakyi L.B."/>
            <person name="Cui X."/>
            <person name="Yuan T."/>
            <person name="Jiang B."/>
            <person name="Yang W."/>
            <person name="Lam T.T.-Y."/>
            <person name="Chang Q."/>
            <person name="Ding S."/>
            <person name="Wang X."/>
            <person name="Zhu J."/>
            <person name="Ruan X."/>
            <person name="Zhao L."/>
            <person name="Wei J."/>
            <person name="Que T."/>
            <person name="Du C."/>
            <person name="Cheng J."/>
            <person name="Dai P."/>
            <person name="Han X."/>
            <person name="Huang E."/>
            <person name="Gao Y."/>
            <person name="Liu J."/>
            <person name="Shao H."/>
            <person name="Ye R."/>
            <person name="Li L."/>
            <person name="Wei W."/>
            <person name="Wang X."/>
            <person name="Wang C."/>
            <person name="Yang T."/>
            <person name="Huo Q."/>
            <person name="Li W."/>
            <person name="Guo W."/>
            <person name="Chen H."/>
            <person name="Zhou L."/>
            <person name="Ni X."/>
            <person name="Tian J."/>
            <person name="Zhou Y."/>
            <person name="Sheng Y."/>
            <person name="Liu T."/>
            <person name="Pan Y."/>
            <person name="Xia L."/>
            <person name="Li J."/>
            <person name="Zhao F."/>
            <person name="Cao W."/>
        </authorList>
    </citation>
    <scope>NUCLEOTIDE SEQUENCE</scope>
    <source>
        <strain evidence="1">Dsil-2018</strain>
    </source>
</reference>
<protein>
    <submittedName>
        <fullName evidence="1">Uncharacterized protein</fullName>
    </submittedName>
</protein>